<protein>
    <submittedName>
        <fullName evidence="3">GntR family transcriptional regulator YhfZ</fullName>
    </submittedName>
</protein>
<dbReference type="InterPro" id="IPR032791">
    <property type="entry name" value="YhfZ_C"/>
</dbReference>
<proteinExistence type="predicted"/>
<dbReference type="Gene3D" id="3.40.190.10">
    <property type="entry name" value="Periplasmic binding protein-like II"/>
    <property type="match status" value="2"/>
</dbReference>
<dbReference type="Proteomes" id="UP001228376">
    <property type="component" value="Unassembled WGS sequence"/>
</dbReference>
<dbReference type="NCBIfam" id="NF041241">
    <property type="entry name" value="YhfZ_full"/>
    <property type="match status" value="1"/>
</dbReference>
<sequence length="297" mass="33931">MAAKKIAQELIYVDEGDRIPRVDDFVQSLSLGRGTVQGALKVLEDLRSIRLESRGHLGTFLIDKNVHLLKEIAGVGSFMGAMPLPYSPLYEGLATGMIEVSYRMHERMNLAYMRGSKQRLEGLRARRYDFVVMSLLAAEEEMKHHENLNIAMDFGPQTYVMKHQIFLADATKEHIEEGMRIGIDYTSIDQSKITLLECENLDVELVPINYMQLFENLQSGSLDAAVWNSDESRANRVFKKVDFRTKKARHVAEKASTSIILTEKDRADVQNFLSQLDKQEIIEIQQLVVNKKKLPHY</sequence>
<dbReference type="EMBL" id="JAROCA020000002">
    <property type="protein sequence ID" value="MDY0406732.1"/>
    <property type="molecule type" value="Genomic_DNA"/>
</dbReference>
<dbReference type="SUPFAM" id="SSF53850">
    <property type="entry name" value="Periplasmic binding protein-like II"/>
    <property type="match status" value="1"/>
</dbReference>
<gene>
    <name evidence="3" type="primary">yhfZ</name>
    <name evidence="3" type="ORF">P5G51_016425</name>
</gene>
<feature type="domain" description="YhfZ helix-turn-helix" evidence="1">
    <location>
        <begin position="15"/>
        <end position="61"/>
    </location>
</feature>
<evidence type="ECO:0000313" key="4">
    <source>
        <dbReference type="Proteomes" id="UP001228376"/>
    </source>
</evidence>
<dbReference type="Pfam" id="PF14502">
    <property type="entry name" value="HTH_41"/>
    <property type="match status" value="1"/>
</dbReference>
<comment type="caution">
    <text evidence="3">The sequence shown here is derived from an EMBL/GenBank/DDBJ whole genome shotgun (WGS) entry which is preliminary data.</text>
</comment>
<accession>A0ABU5CK41</accession>
<keyword evidence="4" id="KW-1185">Reference proteome</keyword>
<reference evidence="3 4" key="1">
    <citation type="submission" date="2023-10" db="EMBL/GenBank/DDBJ databases">
        <title>179-bfca-hs.</title>
        <authorList>
            <person name="Miliotis G."/>
            <person name="Sengupta P."/>
            <person name="Hameed A."/>
            <person name="Chuvochina M."/>
            <person name="Mcdonagh F."/>
            <person name="Simpson A.C."/>
            <person name="Singh N.K."/>
            <person name="Rekha P.D."/>
            <person name="Raman K."/>
            <person name="Hugenholtz P."/>
            <person name="Venkateswaran K."/>
        </authorList>
    </citation>
    <scope>NUCLEOTIDE SEQUENCE [LARGE SCALE GENOMIC DNA]</scope>
    <source>
        <strain evidence="3 4">179-BFC-A-HS</strain>
    </source>
</reference>
<organism evidence="3 4">
    <name type="scientific">Tigheibacillus jepli</name>
    <dbReference type="NCBI Taxonomy" id="3035914"/>
    <lineage>
        <taxon>Bacteria</taxon>
        <taxon>Bacillati</taxon>
        <taxon>Bacillota</taxon>
        <taxon>Bacilli</taxon>
        <taxon>Bacillales</taxon>
        <taxon>Bacillaceae</taxon>
        <taxon>Tigheibacillus</taxon>
    </lineage>
</organism>
<name>A0ABU5CK41_9BACI</name>
<evidence type="ECO:0000259" key="1">
    <source>
        <dbReference type="Pfam" id="PF14502"/>
    </source>
</evidence>
<dbReference type="Pfam" id="PF14503">
    <property type="entry name" value="YhfZ_C"/>
    <property type="match status" value="1"/>
</dbReference>
<evidence type="ECO:0000259" key="2">
    <source>
        <dbReference type="Pfam" id="PF14503"/>
    </source>
</evidence>
<evidence type="ECO:0000313" key="3">
    <source>
        <dbReference type="EMBL" id="MDY0406732.1"/>
    </source>
</evidence>
<feature type="domain" description="Uncharacterised protein YhfZ C-terminal" evidence="2">
    <location>
        <begin position="68"/>
        <end position="297"/>
    </location>
</feature>
<dbReference type="RefSeq" id="WP_306066699.1">
    <property type="nucleotide sequence ID" value="NZ_JAROCA020000002.1"/>
</dbReference>
<dbReference type="InterPro" id="IPR041444">
    <property type="entry name" value="HTH_41"/>
</dbReference>